<evidence type="ECO:0000313" key="3">
    <source>
        <dbReference type="Proteomes" id="UP000029120"/>
    </source>
</evidence>
<feature type="domain" description="NYN" evidence="1">
    <location>
        <begin position="9"/>
        <end position="135"/>
    </location>
</feature>
<dbReference type="OMA" id="CHEANTA"/>
<organism evidence="2 3">
    <name type="scientific">Arabis alpina</name>
    <name type="common">Alpine rock-cress</name>
    <dbReference type="NCBI Taxonomy" id="50452"/>
    <lineage>
        <taxon>Eukaryota</taxon>
        <taxon>Viridiplantae</taxon>
        <taxon>Streptophyta</taxon>
        <taxon>Embryophyta</taxon>
        <taxon>Tracheophyta</taxon>
        <taxon>Spermatophyta</taxon>
        <taxon>Magnoliopsida</taxon>
        <taxon>eudicotyledons</taxon>
        <taxon>Gunneridae</taxon>
        <taxon>Pentapetalae</taxon>
        <taxon>rosids</taxon>
        <taxon>malvids</taxon>
        <taxon>Brassicales</taxon>
        <taxon>Brassicaceae</taxon>
        <taxon>Arabideae</taxon>
        <taxon>Arabis</taxon>
    </lineage>
</organism>
<dbReference type="PANTHER" id="PTHR14379">
    <property type="entry name" value="LIMKAIN B LKAP"/>
    <property type="match status" value="1"/>
</dbReference>
<feature type="domain" description="NYN" evidence="1">
    <location>
        <begin position="355"/>
        <end position="474"/>
    </location>
</feature>
<dbReference type="Pfam" id="PF01936">
    <property type="entry name" value="NYN"/>
    <property type="match status" value="3"/>
</dbReference>
<protein>
    <recommendedName>
        <fullName evidence="1">NYN domain-containing protein</fullName>
    </recommendedName>
</protein>
<dbReference type="GO" id="GO:0010468">
    <property type="term" value="P:regulation of gene expression"/>
    <property type="evidence" value="ECO:0007669"/>
    <property type="project" value="InterPro"/>
</dbReference>
<dbReference type="InterPro" id="IPR024768">
    <property type="entry name" value="Marf1"/>
</dbReference>
<feature type="domain" description="NYN" evidence="1">
    <location>
        <begin position="181"/>
        <end position="318"/>
    </location>
</feature>
<evidence type="ECO:0000313" key="2">
    <source>
        <dbReference type="EMBL" id="KFK40367.1"/>
    </source>
</evidence>
<dbReference type="GO" id="GO:0004540">
    <property type="term" value="F:RNA nuclease activity"/>
    <property type="evidence" value="ECO:0007669"/>
    <property type="project" value="InterPro"/>
</dbReference>
<keyword evidence="3" id="KW-1185">Reference proteome</keyword>
<dbReference type="CDD" id="cd10910">
    <property type="entry name" value="PIN_limkain_b1_N_like"/>
    <property type="match status" value="3"/>
</dbReference>
<evidence type="ECO:0000259" key="1">
    <source>
        <dbReference type="Pfam" id="PF01936"/>
    </source>
</evidence>
<dbReference type="OrthoDB" id="1076146at2759"/>
<sequence>MTGESNKAKTGVFWNMEDCPIPGGLSPEMILENIKSSVANESYDPGEVSIRAYREKQNCSFDDLSLAEITFVTAGNQLTRFKKILEDIFLWAVKNRVHPPETIHKVVLISNIPQDSEISFLLTTLEFKGYIVLVAVPDALAYVSSVWLWPTLTRRVNTVDHQSGSSYPLANKGKKFHEAMTGVFWNIDDFPFPEGHHPPNVNHNIKSALRSNGYNGGVSISTYTDKYGSVDGMVFYFSLSGITLQNKVLKGELRDDSDQVDQMLVDILLWALDNPAPSNLLVISKDMSEETELLKLLQALESKGYNILVAHTEEAASAVLAYTESSEWLSKSLKSLFGGVHPIEKLKHHEACTTTTLFWNMEDCPVPSGFDTRMFLVLVKSSLANHGHDGKVSISAYCEKNSSSLDDFSPTDIRFVPTGNKSAIPKKMFSDILFCALENPKASNLMLIIKTIPDNFYNVLRALTERDINVLIARPHSKYAKSVWLWPDLAGGGRCID</sequence>
<dbReference type="Gramene" id="KFK40367">
    <property type="protein sequence ID" value="KFK40367"/>
    <property type="gene ID" value="AALP_AA3G364500"/>
</dbReference>
<gene>
    <name evidence="2" type="ordered locus">AALP_Aa3g364500</name>
</gene>
<dbReference type="EMBL" id="CM002871">
    <property type="protein sequence ID" value="KFK40367.1"/>
    <property type="molecule type" value="Genomic_DNA"/>
</dbReference>
<reference evidence="3" key="1">
    <citation type="journal article" date="2015" name="Nat. Plants">
        <title>Genome expansion of Arabis alpina linked with retrotransposition and reduced symmetric DNA methylation.</title>
        <authorList>
            <person name="Willing E.M."/>
            <person name="Rawat V."/>
            <person name="Mandakova T."/>
            <person name="Maumus F."/>
            <person name="James G.V."/>
            <person name="Nordstroem K.J."/>
            <person name="Becker C."/>
            <person name="Warthmann N."/>
            <person name="Chica C."/>
            <person name="Szarzynska B."/>
            <person name="Zytnicki M."/>
            <person name="Albani M.C."/>
            <person name="Kiefer C."/>
            <person name="Bergonzi S."/>
            <person name="Castaings L."/>
            <person name="Mateos J.L."/>
            <person name="Berns M.C."/>
            <person name="Bujdoso N."/>
            <person name="Piofczyk T."/>
            <person name="de Lorenzo L."/>
            <person name="Barrero-Sicilia C."/>
            <person name="Mateos I."/>
            <person name="Piednoel M."/>
            <person name="Hagmann J."/>
            <person name="Chen-Min-Tao R."/>
            <person name="Iglesias-Fernandez R."/>
            <person name="Schuster S.C."/>
            <person name="Alonso-Blanco C."/>
            <person name="Roudier F."/>
            <person name="Carbonero P."/>
            <person name="Paz-Ares J."/>
            <person name="Davis S.J."/>
            <person name="Pecinka A."/>
            <person name="Quesneville H."/>
            <person name="Colot V."/>
            <person name="Lysak M.A."/>
            <person name="Weigel D."/>
            <person name="Coupland G."/>
            <person name="Schneeberger K."/>
        </authorList>
    </citation>
    <scope>NUCLEOTIDE SEQUENCE [LARGE SCALE GENOMIC DNA]</scope>
    <source>
        <strain evidence="3">cv. Pajares</strain>
    </source>
</reference>
<accession>A0A087HE15</accession>
<dbReference type="InterPro" id="IPR021139">
    <property type="entry name" value="NYN"/>
</dbReference>
<dbReference type="PANTHER" id="PTHR14379:SF3">
    <property type="entry name" value="MEIOSIS REGULATOR AND MRNA STABILITY FACTOR 1"/>
    <property type="match status" value="1"/>
</dbReference>
<dbReference type="AlphaFoldDB" id="A0A087HE15"/>
<proteinExistence type="predicted"/>
<dbReference type="Proteomes" id="UP000029120">
    <property type="component" value="Chromosome 3"/>
</dbReference>
<name>A0A087HE15_ARAAL</name>
<dbReference type="GO" id="GO:0005777">
    <property type="term" value="C:peroxisome"/>
    <property type="evidence" value="ECO:0007669"/>
    <property type="project" value="InterPro"/>
</dbReference>